<dbReference type="InterPro" id="IPR004648">
    <property type="entry name" value="Oligpept_transpt"/>
</dbReference>
<comment type="subcellular location">
    <subcellularLocation>
        <location evidence="1">Membrane</location>
        <topology evidence="1">Multi-pass membrane protein</topology>
    </subcellularLocation>
</comment>
<dbReference type="Proteomes" id="UP000182444">
    <property type="component" value="Chromosome 1F"/>
</dbReference>
<evidence type="ECO:0000256" key="8">
    <source>
        <dbReference type="ARBA" id="ARBA00023136"/>
    </source>
</evidence>
<keyword evidence="7 10" id="KW-1133">Transmembrane helix</keyword>
<feature type="transmembrane region" description="Helical" evidence="10">
    <location>
        <begin position="643"/>
        <end position="667"/>
    </location>
</feature>
<dbReference type="OrthoDB" id="9986677at2759"/>
<dbReference type="NCBIfam" id="TIGR00727">
    <property type="entry name" value="ISP4_OPT"/>
    <property type="match status" value="1"/>
</dbReference>
<dbReference type="KEGG" id="yli:2909005"/>
<feature type="region of interest" description="Disordered" evidence="9">
    <location>
        <begin position="100"/>
        <end position="150"/>
    </location>
</feature>
<feature type="transmembrane region" description="Helical" evidence="10">
    <location>
        <begin position="525"/>
        <end position="544"/>
    </location>
</feature>
<feature type="transmembrane region" description="Helical" evidence="10">
    <location>
        <begin position="769"/>
        <end position="788"/>
    </location>
</feature>
<evidence type="ECO:0000256" key="3">
    <source>
        <dbReference type="ARBA" id="ARBA00022448"/>
    </source>
</evidence>
<feature type="transmembrane region" description="Helical" evidence="10">
    <location>
        <begin position="376"/>
        <end position="396"/>
    </location>
</feature>
<evidence type="ECO:0000313" key="12">
    <source>
        <dbReference type="Proteomes" id="UP000182444"/>
    </source>
</evidence>
<feature type="transmembrane region" description="Helical" evidence="10">
    <location>
        <begin position="832"/>
        <end position="850"/>
    </location>
</feature>
<organism evidence="11 12">
    <name type="scientific">Yarrowia lipolytica</name>
    <name type="common">Candida lipolytica</name>
    <dbReference type="NCBI Taxonomy" id="4952"/>
    <lineage>
        <taxon>Eukaryota</taxon>
        <taxon>Fungi</taxon>
        <taxon>Dikarya</taxon>
        <taxon>Ascomycota</taxon>
        <taxon>Saccharomycotina</taxon>
        <taxon>Dipodascomycetes</taxon>
        <taxon>Dipodascales</taxon>
        <taxon>Dipodascales incertae sedis</taxon>
        <taxon>Yarrowia</taxon>
    </lineage>
</organism>
<dbReference type="EMBL" id="CP017558">
    <property type="protein sequence ID" value="AOW06942.1"/>
    <property type="molecule type" value="Genomic_DNA"/>
</dbReference>
<dbReference type="NCBIfam" id="TIGR00728">
    <property type="entry name" value="OPT_sfam"/>
    <property type="match status" value="1"/>
</dbReference>
<keyword evidence="6" id="KW-0653">Protein transport</keyword>
<feature type="transmembrane region" description="Helical" evidence="10">
    <location>
        <begin position="309"/>
        <end position="331"/>
    </location>
</feature>
<evidence type="ECO:0000256" key="7">
    <source>
        <dbReference type="ARBA" id="ARBA00022989"/>
    </source>
</evidence>
<evidence type="ECO:0000256" key="9">
    <source>
        <dbReference type="SAM" id="MobiDB-lite"/>
    </source>
</evidence>
<keyword evidence="3" id="KW-0813">Transport</keyword>
<dbReference type="GO" id="GO:0035673">
    <property type="term" value="F:oligopeptide transmembrane transporter activity"/>
    <property type="evidence" value="ECO:0007669"/>
    <property type="project" value="InterPro"/>
</dbReference>
<comment type="similarity">
    <text evidence="2">Belongs to the oligopeptide OPT transporter family.</text>
</comment>
<keyword evidence="5" id="KW-0571">Peptide transport</keyword>
<dbReference type="GO" id="GO:0015031">
    <property type="term" value="P:protein transport"/>
    <property type="evidence" value="ECO:0007669"/>
    <property type="project" value="UniProtKB-KW"/>
</dbReference>
<feature type="transmembrane region" description="Helical" evidence="10">
    <location>
        <begin position="416"/>
        <end position="434"/>
    </location>
</feature>
<feature type="transmembrane region" description="Helical" evidence="10">
    <location>
        <begin position="589"/>
        <end position="609"/>
    </location>
</feature>
<feature type="transmembrane region" description="Helical" evidence="10">
    <location>
        <begin position="862"/>
        <end position="884"/>
    </location>
</feature>
<accession>A0A1D8NMR9</accession>
<feature type="transmembrane region" description="Helical" evidence="10">
    <location>
        <begin position="615"/>
        <end position="636"/>
    </location>
</feature>
<evidence type="ECO:0000313" key="11">
    <source>
        <dbReference type="EMBL" id="AOW06942.1"/>
    </source>
</evidence>
<evidence type="ECO:0000256" key="1">
    <source>
        <dbReference type="ARBA" id="ARBA00004141"/>
    </source>
</evidence>
<reference evidence="11 12" key="1">
    <citation type="journal article" date="2016" name="PLoS ONE">
        <title>Sequence Assembly of Yarrowia lipolytica Strain W29/CLIB89 Shows Transposable Element Diversity.</title>
        <authorList>
            <person name="Magnan C."/>
            <person name="Yu J."/>
            <person name="Chang I."/>
            <person name="Jahn E."/>
            <person name="Kanomata Y."/>
            <person name="Wu J."/>
            <person name="Zeller M."/>
            <person name="Oakes M."/>
            <person name="Baldi P."/>
            <person name="Sandmeyer S."/>
        </authorList>
    </citation>
    <scope>NUCLEOTIDE SEQUENCE [LARGE SCALE GENOMIC DNA]</scope>
    <source>
        <strain evidence="12">CLIB89(W29)</strain>
    </source>
</reference>
<dbReference type="eggNOG" id="KOG2262">
    <property type="taxonomic scope" value="Eukaryota"/>
</dbReference>
<dbReference type="InterPro" id="IPR004813">
    <property type="entry name" value="OPT"/>
</dbReference>
<sequence>MEEKKTEDNHSHTDIGIGEVTGISTISWIAEKLLIPPNEEDGTYPQAVLVMAAHFEEMGDLEALHIVKESLEYHKGDPSLSLEYMDELQKLIQEVDGDKIDTSQFDESDQQDEQGADADEIDPDATPTSSTSHDDIARQESVNSFGERLSTKESTKSDLLMDPGSVWSEIKYNACLFRHWSPYPQVRTVTDPFDDPEEECETLRVYVIGTIWVAIAAFVNQFFQPRQPPIQLSVTVVQLFLYPSGRLWQYIFPDWGFRYKGKRYSLNPGPWTQKEQLLATLMASVSNIPAYIDYNIFVQYLPMYFNQKFALNFGYMFMLMFTSQFMGFGMVGLLRKLAVYPAKAMWPTILPTLAVNRALLAPGRKENINGWTISRYLFFLIVTVGAFLYFWVPNYLFTALSTFNWMTWIKPQDLDLAAITGSISGLGFNPIPTFDWNVANGLVQVLFIPIPSLLNIYGGFAFGGLIIASVWYTNVYWAGYLPINSNAVFDNTGKEFDVSKILTNNLFDEKKYKEYSPPYYSAANLVLYGGFFALYPLSFFHLCFTEWHLMKNSLVDIYKSMRDWKKSNYYGFKDHFSTTMSRYPETPQWWYLAILLITFGMAIALIEHWDTKAPVWLLIVVIIFNFIFLIPFTVILSVSGAQLTLNVIIEMIVGYSIPGKAIAMMILKAYSVQIQSQAQNFISDQKTGHYGRLPPRAMFRAQMWATLCAGLVVIGVMQYQLTGIEHICDQKYQAEHEKFTCPGEMVFFSAAIVWSIIGPKKIFNKQYPMLRWCFLIGFGIAIIFAVIHKWGPDFYRKRRPDKKDQILKVQRRLQTFNPSVFVYGMLNYAPYNLSFMTGGIYAAVFFNMYVRNRWPAWWEKYVYIFGSAMNTGIAVSAIVIFFALQYTNVNLSWWGNNVSTAGIDLTGAGRLSIPKVGFFGPDSANFP</sequence>
<evidence type="ECO:0000256" key="2">
    <source>
        <dbReference type="ARBA" id="ARBA00008807"/>
    </source>
</evidence>
<proteinExistence type="inferred from homology"/>
<feature type="transmembrane region" description="Helical" evidence="10">
    <location>
        <begin position="701"/>
        <end position="719"/>
    </location>
</feature>
<protein>
    <submittedName>
        <fullName evidence="11">Uncharacterized protein</fullName>
    </submittedName>
</protein>
<dbReference type="VEuPathDB" id="FungiDB:YALI1_F13953g"/>
<dbReference type="PANTHER" id="PTHR22601">
    <property type="entry name" value="ISP4 LIKE PROTEIN"/>
    <property type="match status" value="1"/>
</dbReference>
<dbReference type="GeneID" id="2909005"/>
<evidence type="ECO:0000256" key="4">
    <source>
        <dbReference type="ARBA" id="ARBA00022692"/>
    </source>
</evidence>
<evidence type="ECO:0000256" key="10">
    <source>
        <dbReference type="SAM" id="Phobius"/>
    </source>
</evidence>
<dbReference type="VEuPathDB" id="FungiDB:YALI0_F10241g"/>
<dbReference type="AlphaFoldDB" id="A0A1D8NMR9"/>
<keyword evidence="4 10" id="KW-0812">Transmembrane</keyword>
<dbReference type="Pfam" id="PF03169">
    <property type="entry name" value="OPT"/>
    <property type="match status" value="1"/>
</dbReference>
<dbReference type="GO" id="GO:0016020">
    <property type="term" value="C:membrane"/>
    <property type="evidence" value="ECO:0007669"/>
    <property type="project" value="UniProtKB-SubCell"/>
</dbReference>
<gene>
    <name evidence="11" type="ORF">YALI1_F13953g</name>
</gene>
<feature type="compositionally biased region" description="Acidic residues" evidence="9">
    <location>
        <begin position="104"/>
        <end position="123"/>
    </location>
</feature>
<name>A0A1D8NMR9_YARLL</name>
<dbReference type="RefSeq" id="XP_505241.2">
    <property type="nucleotide sequence ID" value="XM_505241.3"/>
</dbReference>
<keyword evidence="8 10" id="KW-0472">Membrane</keyword>
<evidence type="ECO:0000256" key="6">
    <source>
        <dbReference type="ARBA" id="ARBA00022927"/>
    </source>
</evidence>
<evidence type="ECO:0000256" key="5">
    <source>
        <dbReference type="ARBA" id="ARBA00022856"/>
    </source>
</evidence>
<feature type="transmembrane region" description="Helical" evidence="10">
    <location>
        <begin position="446"/>
        <end position="472"/>
    </location>
</feature>